<evidence type="ECO:0000313" key="1">
    <source>
        <dbReference type="EMBL" id="ADD69753.1"/>
    </source>
</evidence>
<name>D4H749_DENA2</name>
<dbReference type="AlphaFoldDB" id="D4H749"/>
<sequence>MTKLCGGKAEKKQKRFTCSKCGATANKKDNLCRPVK</sequence>
<dbReference type="KEGG" id="dap:Dacet_3003"/>
<dbReference type="HOGENOM" id="CLU_3355764_0_0_0"/>
<dbReference type="Proteomes" id="UP000002012">
    <property type="component" value="Chromosome"/>
</dbReference>
<dbReference type="InParanoid" id="D4H749"/>
<dbReference type="EMBL" id="CP001968">
    <property type="protein sequence ID" value="ADD69753.1"/>
    <property type="molecule type" value="Genomic_DNA"/>
</dbReference>
<gene>
    <name evidence="1" type="ordered locus">Dacet_3003</name>
</gene>
<proteinExistence type="predicted"/>
<evidence type="ECO:0000313" key="2">
    <source>
        <dbReference type="Proteomes" id="UP000002012"/>
    </source>
</evidence>
<protein>
    <submittedName>
        <fullName evidence="1">Uncharacterized protein</fullName>
    </submittedName>
</protein>
<keyword evidence="2" id="KW-1185">Reference proteome</keyword>
<organism evidence="1 2">
    <name type="scientific">Denitrovibrio acetiphilus (strain DSM 12809 / NBRC 114555 / N2460)</name>
    <dbReference type="NCBI Taxonomy" id="522772"/>
    <lineage>
        <taxon>Bacteria</taxon>
        <taxon>Pseudomonadati</taxon>
        <taxon>Deferribacterota</taxon>
        <taxon>Deferribacteres</taxon>
        <taxon>Deferribacterales</taxon>
        <taxon>Geovibrionaceae</taxon>
        <taxon>Denitrovibrio</taxon>
    </lineage>
</organism>
<reference evidence="1 2" key="1">
    <citation type="journal article" date="2010" name="Stand. Genomic Sci.">
        <title>Complete genome sequence of Denitrovibrio acetiphilus type strain (N2460).</title>
        <authorList>
            <person name="Kiss H."/>
            <person name="Lang E."/>
            <person name="Lapidus A."/>
            <person name="Copeland A."/>
            <person name="Nolan M."/>
            <person name="Glavina Del Rio T."/>
            <person name="Chen F."/>
            <person name="Lucas S."/>
            <person name="Tice H."/>
            <person name="Cheng J.F."/>
            <person name="Han C."/>
            <person name="Goodwin L."/>
            <person name="Pitluck S."/>
            <person name="Liolios K."/>
            <person name="Pati A."/>
            <person name="Ivanova N."/>
            <person name="Mavromatis K."/>
            <person name="Chen A."/>
            <person name="Palaniappan K."/>
            <person name="Land M."/>
            <person name="Hauser L."/>
            <person name="Chang Y.J."/>
            <person name="Jeffries C.D."/>
            <person name="Detter J.C."/>
            <person name="Brettin T."/>
            <person name="Spring S."/>
            <person name="Rohde M."/>
            <person name="Goker M."/>
            <person name="Woyke T."/>
            <person name="Bristow J."/>
            <person name="Eisen J.A."/>
            <person name="Markowitz V."/>
            <person name="Hugenholtz P."/>
            <person name="Kyrpides N.C."/>
            <person name="Klenk H.P."/>
        </authorList>
    </citation>
    <scope>NUCLEOTIDE SEQUENCE [LARGE SCALE GENOMIC DNA]</scope>
    <source>
        <strain evidence="2">DSM 12809 / NBRC 114555 / N2460</strain>
    </source>
</reference>
<accession>D4H749</accession>
<dbReference type="PaxDb" id="522772-Dacet_3003"/>
<dbReference type="STRING" id="522772.Dacet_3003"/>